<feature type="region of interest" description="Disordered" evidence="1">
    <location>
        <begin position="135"/>
        <end position="156"/>
    </location>
</feature>
<gene>
    <name evidence="2" type="ORF">Cgig2_021168</name>
</gene>
<protein>
    <recommendedName>
        <fullName evidence="4">Transposase MuDR plant domain-containing protein</fullName>
    </recommendedName>
</protein>
<dbReference type="EMBL" id="JAKOGI010000013">
    <property type="protein sequence ID" value="KAJ8450696.1"/>
    <property type="molecule type" value="Genomic_DNA"/>
</dbReference>
<dbReference type="OrthoDB" id="1743623at2759"/>
<evidence type="ECO:0000313" key="3">
    <source>
        <dbReference type="Proteomes" id="UP001153076"/>
    </source>
</evidence>
<reference evidence="2" key="1">
    <citation type="submission" date="2022-04" db="EMBL/GenBank/DDBJ databases">
        <title>Carnegiea gigantea Genome sequencing and assembly v2.</title>
        <authorList>
            <person name="Copetti D."/>
            <person name="Sanderson M.J."/>
            <person name="Burquez A."/>
            <person name="Wojciechowski M.F."/>
        </authorList>
    </citation>
    <scope>NUCLEOTIDE SEQUENCE</scope>
    <source>
        <strain evidence="2">SGP5-SGP5p</strain>
        <tissue evidence="2">Aerial part</tissue>
    </source>
</reference>
<evidence type="ECO:0000256" key="1">
    <source>
        <dbReference type="SAM" id="MobiDB-lite"/>
    </source>
</evidence>
<name>A0A9Q1KXN0_9CARY</name>
<proteinExistence type="predicted"/>
<organism evidence="2 3">
    <name type="scientific">Carnegiea gigantea</name>
    <dbReference type="NCBI Taxonomy" id="171969"/>
    <lineage>
        <taxon>Eukaryota</taxon>
        <taxon>Viridiplantae</taxon>
        <taxon>Streptophyta</taxon>
        <taxon>Embryophyta</taxon>
        <taxon>Tracheophyta</taxon>
        <taxon>Spermatophyta</taxon>
        <taxon>Magnoliopsida</taxon>
        <taxon>eudicotyledons</taxon>
        <taxon>Gunneridae</taxon>
        <taxon>Pentapetalae</taxon>
        <taxon>Caryophyllales</taxon>
        <taxon>Cactineae</taxon>
        <taxon>Cactaceae</taxon>
        <taxon>Cactoideae</taxon>
        <taxon>Echinocereeae</taxon>
        <taxon>Carnegiea</taxon>
    </lineage>
</organism>
<dbReference type="Proteomes" id="UP001153076">
    <property type="component" value="Unassembled WGS sequence"/>
</dbReference>
<comment type="caution">
    <text evidence="2">The sequence shown here is derived from an EMBL/GenBank/DDBJ whole genome shotgun (WGS) entry which is preliminary data.</text>
</comment>
<sequence>MHKFKQDVIRFDLALGYDLTFNVSDSKRRMVRAVCRRDCKFKLYASWDKRRATYVVKTVNNHYEHYLKSYEGAIFPCQGERHWPQHNFPLDPPNIIIGLNRKRDPHEDPKKPDKLSNMVYRCPVALADNMFTTKGHALTRTKQASDNQRGKGADQE</sequence>
<dbReference type="AlphaFoldDB" id="A0A9Q1KXN0"/>
<evidence type="ECO:0000313" key="2">
    <source>
        <dbReference type="EMBL" id="KAJ8450696.1"/>
    </source>
</evidence>
<accession>A0A9Q1KXN0</accession>
<evidence type="ECO:0008006" key="4">
    <source>
        <dbReference type="Google" id="ProtNLM"/>
    </source>
</evidence>
<keyword evidence="3" id="KW-1185">Reference proteome</keyword>